<dbReference type="Pfam" id="PF26146">
    <property type="entry name" value="PI-PLC_X"/>
    <property type="match status" value="1"/>
</dbReference>
<organism evidence="1 2">
    <name type="scientific">Lojkania enalia</name>
    <dbReference type="NCBI Taxonomy" id="147567"/>
    <lineage>
        <taxon>Eukaryota</taxon>
        <taxon>Fungi</taxon>
        <taxon>Dikarya</taxon>
        <taxon>Ascomycota</taxon>
        <taxon>Pezizomycotina</taxon>
        <taxon>Dothideomycetes</taxon>
        <taxon>Pleosporomycetidae</taxon>
        <taxon>Pleosporales</taxon>
        <taxon>Pleosporales incertae sedis</taxon>
        <taxon>Lojkania</taxon>
    </lineage>
</organism>
<protein>
    <submittedName>
        <fullName evidence="1">PLC-like phosphodiesterase</fullName>
    </submittedName>
</protein>
<gene>
    <name evidence="1" type="ORF">CC78DRAFT_469967</name>
</gene>
<dbReference type="PANTHER" id="PTHR13593:SF140">
    <property type="entry name" value="PLC-LIKE PHOSPHODIESTERASE"/>
    <property type="match status" value="1"/>
</dbReference>
<dbReference type="GO" id="GO:0008081">
    <property type="term" value="F:phosphoric diester hydrolase activity"/>
    <property type="evidence" value="ECO:0007669"/>
    <property type="project" value="InterPro"/>
</dbReference>
<dbReference type="Proteomes" id="UP000800093">
    <property type="component" value="Unassembled WGS sequence"/>
</dbReference>
<dbReference type="InterPro" id="IPR017946">
    <property type="entry name" value="PLC-like_Pdiesterase_TIM-brl"/>
</dbReference>
<dbReference type="InterPro" id="IPR051057">
    <property type="entry name" value="PI-PLC_domain"/>
</dbReference>
<dbReference type="EMBL" id="ML986654">
    <property type="protein sequence ID" value="KAF2261584.1"/>
    <property type="molecule type" value="Genomic_DNA"/>
</dbReference>
<keyword evidence="2" id="KW-1185">Reference proteome</keyword>
<dbReference type="PANTHER" id="PTHR13593">
    <property type="match status" value="1"/>
</dbReference>
<proteinExistence type="predicted"/>
<accession>A0A9P4N474</accession>
<dbReference type="OrthoDB" id="7984201at2759"/>
<name>A0A9P4N474_9PLEO</name>
<dbReference type="AlphaFoldDB" id="A0A9P4N474"/>
<dbReference type="GO" id="GO:0006629">
    <property type="term" value="P:lipid metabolic process"/>
    <property type="evidence" value="ECO:0007669"/>
    <property type="project" value="InterPro"/>
</dbReference>
<dbReference type="Gene3D" id="3.20.20.190">
    <property type="entry name" value="Phosphatidylinositol (PI) phosphodiesterase"/>
    <property type="match status" value="1"/>
</dbReference>
<comment type="caution">
    <text evidence="1">The sequence shown here is derived from an EMBL/GenBank/DDBJ whole genome shotgun (WGS) entry which is preliminary data.</text>
</comment>
<evidence type="ECO:0000313" key="1">
    <source>
        <dbReference type="EMBL" id="KAF2261584.1"/>
    </source>
</evidence>
<evidence type="ECO:0000313" key="2">
    <source>
        <dbReference type="Proteomes" id="UP000800093"/>
    </source>
</evidence>
<reference evidence="2" key="1">
    <citation type="journal article" date="2020" name="Stud. Mycol.">
        <title>101 Dothideomycetes genomes: A test case for predicting lifestyles and emergence of pathogens.</title>
        <authorList>
            <person name="Haridas S."/>
            <person name="Albert R."/>
            <person name="Binder M."/>
            <person name="Bloem J."/>
            <person name="LaButti K."/>
            <person name="Salamov A."/>
            <person name="Andreopoulos B."/>
            <person name="Baker S."/>
            <person name="Barry K."/>
            <person name="Bills G."/>
            <person name="Bluhm B."/>
            <person name="Cannon C."/>
            <person name="Castanera R."/>
            <person name="Culley D."/>
            <person name="Daum C."/>
            <person name="Ezra D."/>
            <person name="Gonzalez J."/>
            <person name="Henrissat B."/>
            <person name="Kuo A."/>
            <person name="Liang C."/>
            <person name="Lipzen A."/>
            <person name="Lutzoni F."/>
            <person name="Magnuson J."/>
            <person name="Mondo S."/>
            <person name="Nolan M."/>
            <person name="Ohm R."/>
            <person name="Pangilinan J."/>
            <person name="Park H.-J."/>
            <person name="Ramirez L."/>
            <person name="Alfaro M."/>
            <person name="Sun H."/>
            <person name="Tritt A."/>
            <person name="Yoshinaga Y."/>
            <person name="Zwiers L.-H."/>
            <person name="Turgeon B."/>
            <person name="Goodwin S."/>
            <person name="Spatafora J."/>
            <person name="Crous P."/>
            <person name="Grigoriev I."/>
        </authorList>
    </citation>
    <scope>NUCLEOTIDE SEQUENCE [LARGE SCALE GENOMIC DNA]</scope>
    <source>
        <strain evidence="2">CBS 304.66</strain>
    </source>
</reference>
<sequence>MLNPPTSTDLTPTRLHPTKERPCNGYIEYCNRRFSNVSMVVAHNSPFVVPGNIASNQKLHVLTQLADGIRGLQFQTHMPNGTLRLCHTSCDLLDAGTLESYLQAVSSWLATHPYEVIAIMMGNDDRVSPKSYIQPFERAEMLPYLYVPGNSTLTLDQWPTLSEMIIQNKRVVVMLDYLANQTEVPWLLNEFSYQWQTPFSPTNPTFPCIQQRPPNEAEEVSRNKMFMLNHNLNVEFSLNGLTGPILIPVYTELTRVNAISGNSSLGLNVQDCTKIWGRPPNWLLVDYYNFGNFNGSVFQVAATANNVSYGKSSCCGMEVVSAAKALKPTSTERLFVTAISILLCLM</sequence>
<dbReference type="SUPFAM" id="SSF51695">
    <property type="entry name" value="PLC-like phosphodiesterases"/>
    <property type="match status" value="1"/>
</dbReference>